<dbReference type="Proteomes" id="UP000242869">
    <property type="component" value="Unassembled WGS sequence"/>
</dbReference>
<dbReference type="Pfam" id="PF25559">
    <property type="entry name" value="DUF7931"/>
    <property type="match status" value="1"/>
</dbReference>
<evidence type="ECO:0000313" key="2">
    <source>
        <dbReference type="EMBL" id="SFN12913.1"/>
    </source>
</evidence>
<dbReference type="OrthoDB" id="9179759at2"/>
<gene>
    <name evidence="2" type="ORF">SAMN05660284_00609</name>
</gene>
<name>A0A1I4WI15_9NEIS</name>
<feature type="domain" description="DUF7931" evidence="1">
    <location>
        <begin position="19"/>
        <end position="158"/>
    </location>
</feature>
<evidence type="ECO:0000259" key="1">
    <source>
        <dbReference type="Pfam" id="PF25559"/>
    </source>
</evidence>
<proteinExistence type="predicted"/>
<dbReference type="InterPro" id="IPR057691">
    <property type="entry name" value="DUF7931"/>
</dbReference>
<protein>
    <recommendedName>
        <fullName evidence="1">DUF7931 domain-containing protein</fullName>
    </recommendedName>
</protein>
<organism evidence="2 3">
    <name type="scientific">Formivibrio citricus</name>
    <dbReference type="NCBI Taxonomy" id="83765"/>
    <lineage>
        <taxon>Bacteria</taxon>
        <taxon>Pseudomonadati</taxon>
        <taxon>Pseudomonadota</taxon>
        <taxon>Betaproteobacteria</taxon>
        <taxon>Neisseriales</taxon>
        <taxon>Chitinibacteraceae</taxon>
        <taxon>Formivibrio</taxon>
    </lineage>
</organism>
<reference evidence="3" key="1">
    <citation type="submission" date="2016-10" db="EMBL/GenBank/DDBJ databases">
        <authorList>
            <person name="Varghese N."/>
            <person name="Submissions S."/>
        </authorList>
    </citation>
    <scope>NUCLEOTIDE SEQUENCE [LARGE SCALE GENOMIC DNA]</scope>
    <source>
        <strain evidence="3">DSM 6150</strain>
    </source>
</reference>
<evidence type="ECO:0000313" key="3">
    <source>
        <dbReference type="Proteomes" id="UP000242869"/>
    </source>
</evidence>
<dbReference type="RefSeq" id="WP_091191223.1">
    <property type="nucleotide sequence ID" value="NZ_FOVE01000003.1"/>
</dbReference>
<keyword evidence="3" id="KW-1185">Reference proteome</keyword>
<dbReference type="AlphaFoldDB" id="A0A1I4WI15"/>
<dbReference type="EMBL" id="FOVE01000003">
    <property type="protein sequence ID" value="SFN12913.1"/>
    <property type="molecule type" value="Genomic_DNA"/>
</dbReference>
<dbReference type="STRING" id="83765.SAMN05660284_00609"/>
<sequence length="161" mass="18904">MSRETIQIRFDTYSDYKLAFASILKKARKRIWICEKTLEESGLDSGELHEDLWKFFTQPSPGSARILVQDAGFLANHCPRLMQLRERFAHLLEIRTPQEAADRWQQGMVLVDEDDYLVRRHFDWPKGEYGIDGRESAILEQMFTQLWEHSAPPGEIHRLSL</sequence>
<accession>A0A1I4WI15</accession>